<proteinExistence type="inferred from homology"/>
<accession>A0A2K9LX32</accession>
<name>A0A2K9LX32_SPISQ</name>
<evidence type="ECO:0000256" key="1">
    <source>
        <dbReference type="ARBA" id="ARBA00009512"/>
    </source>
</evidence>
<evidence type="ECO:0000256" key="5">
    <source>
        <dbReference type="SAM" id="MobiDB-lite"/>
    </source>
</evidence>
<dbReference type="CDD" id="cd00473">
    <property type="entry name" value="bS6"/>
    <property type="match status" value="1"/>
</dbReference>
<feature type="compositionally biased region" description="Basic and acidic residues" evidence="5">
    <location>
        <begin position="108"/>
        <end position="168"/>
    </location>
</feature>
<dbReference type="Gene3D" id="3.30.70.60">
    <property type="match status" value="1"/>
</dbReference>
<dbReference type="Proteomes" id="UP000234790">
    <property type="component" value="Chromosome"/>
</dbReference>
<comment type="similarity">
    <text evidence="1 4">Belongs to the bacterial ribosomal protein bS6 family.</text>
</comment>
<dbReference type="GO" id="GO:0005840">
    <property type="term" value="C:ribosome"/>
    <property type="evidence" value="ECO:0007669"/>
    <property type="project" value="UniProtKB-KW"/>
</dbReference>
<keyword evidence="7" id="KW-1185">Reference proteome</keyword>
<organism evidence="6 7">
    <name type="scientific">Spiroplasma monobiae MQ-1</name>
    <dbReference type="NCBI Taxonomy" id="1336748"/>
    <lineage>
        <taxon>Bacteria</taxon>
        <taxon>Bacillati</taxon>
        <taxon>Mycoplasmatota</taxon>
        <taxon>Mollicutes</taxon>
        <taxon>Entomoplasmatales</taxon>
        <taxon>Spiroplasmataceae</taxon>
        <taxon>Spiroplasma</taxon>
    </lineage>
</organism>
<keyword evidence="4" id="KW-0694">RNA-binding</keyword>
<dbReference type="GO" id="GO:1990904">
    <property type="term" value="C:ribonucleoprotein complex"/>
    <property type="evidence" value="ECO:0007669"/>
    <property type="project" value="UniProtKB-KW"/>
</dbReference>
<dbReference type="InterPro" id="IPR000529">
    <property type="entry name" value="Ribosomal_bS6"/>
</dbReference>
<evidence type="ECO:0000313" key="6">
    <source>
        <dbReference type="EMBL" id="AUM62274.1"/>
    </source>
</evidence>
<dbReference type="Pfam" id="PF01250">
    <property type="entry name" value="Ribosomal_S6"/>
    <property type="match status" value="1"/>
</dbReference>
<dbReference type="InterPro" id="IPR014717">
    <property type="entry name" value="Transl_elong_EF1B/ribsomal_bS6"/>
</dbReference>
<dbReference type="SUPFAM" id="SSF54995">
    <property type="entry name" value="Ribosomal protein S6"/>
    <property type="match status" value="1"/>
</dbReference>
<dbReference type="InterPro" id="IPR035980">
    <property type="entry name" value="Ribosomal_bS6_sf"/>
</dbReference>
<dbReference type="GO" id="GO:0005737">
    <property type="term" value="C:cytoplasm"/>
    <property type="evidence" value="ECO:0007669"/>
    <property type="project" value="UniProtKB-ARBA"/>
</dbReference>
<dbReference type="PANTHER" id="PTHR21011:SF1">
    <property type="entry name" value="SMALL RIBOSOMAL SUBUNIT PROTEIN BS6M"/>
    <property type="match status" value="1"/>
</dbReference>
<dbReference type="InterPro" id="IPR020814">
    <property type="entry name" value="Ribosomal_S6_plastid/chlpt"/>
</dbReference>
<dbReference type="AlphaFoldDB" id="A0A2K9LX32"/>
<sequence length="182" mass="21268">MIRKYEVMYIIDQDTTDVKVVQTKLHDVLTANGGKILESEDWGLRDFAYIIKKKKKGYYTVVIVETDSANINEFERVSRIDKNVVRYQVLNTENEKKYIQSTKLSKTDMSKFKEEKKPSRGFDRRMPRRDENPRVEESNEVKSVKEEKEVTVVKEVKEKNAATKEAKPAAKKTTKKVEEKEA</sequence>
<evidence type="ECO:0000256" key="4">
    <source>
        <dbReference type="HAMAP-Rule" id="MF_00360"/>
    </source>
</evidence>
<gene>
    <name evidence="4 6" type="primary">rpsF</name>
    <name evidence="6" type="ORF">SMONO_v1c00210</name>
</gene>
<feature type="region of interest" description="Disordered" evidence="5">
    <location>
        <begin position="108"/>
        <end position="182"/>
    </location>
</feature>
<evidence type="ECO:0000313" key="7">
    <source>
        <dbReference type="Proteomes" id="UP000234790"/>
    </source>
</evidence>
<evidence type="ECO:0000256" key="2">
    <source>
        <dbReference type="ARBA" id="ARBA00035104"/>
    </source>
</evidence>
<dbReference type="NCBIfam" id="TIGR00166">
    <property type="entry name" value="S6"/>
    <property type="match status" value="1"/>
</dbReference>
<keyword evidence="4" id="KW-0687">Ribonucleoprotein</keyword>
<keyword evidence="4" id="KW-0699">rRNA-binding</keyword>
<evidence type="ECO:0000256" key="3">
    <source>
        <dbReference type="ARBA" id="ARBA00035294"/>
    </source>
</evidence>
<dbReference type="GO" id="GO:0006412">
    <property type="term" value="P:translation"/>
    <property type="evidence" value="ECO:0007669"/>
    <property type="project" value="UniProtKB-UniRule"/>
</dbReference>
<dbReference type="RefSeq" id="WP_101780329.1">
    <property type="nucleotide sequence ID" value="NZ_CP025543.1"/>
</dbReference>
<dbReference type="OrthoDB" id="9812702at2"/>
<dbReference type="GO" id="GO:0003735">
    <property type="term" value="F:structural constituent of ribosome"/>
    <property type="evidence" value="ECO:0007669"/>
    <property type="project" value="InterPro"/>
</dbReference>
<reference evidence="6 7" key="1">
    <citation type="submission" date="2017-12" db="EMBL/GenBank/DDBJ databases">
        <title>Complete genome sequence of Spiroplasma monobiae MQ-1 (ATCC 33825).</title>
        <authorList>
            <person name="Tsai Y.-M."/>
            <person name="Lo W.-S."/>
            <person name="Wu P.-S."/>
            <person name="Cho S.-T."/>
            <person name="Kuo C.-H."/>
        </authorList>
    </citation>
    <scope>NUCLEOTIDE SEQUENCE [LARGE SCALE GENOMIC DNA]</scope>
    <source>
        <strain evidence="6 7">MQ-1</strain>
    </source>
</reference>
<keyword evidence="4 6" id="KW-0689">Ribosomal protein</keyword>
<dbReference type="PANTHER" id="PTHR21011">
    <property type="entry name" value="MITOCHONDRIAL 28S RIBOSOMAL PROTEIN S6"/>
    <property type="match status" value="1"/>
</dbReference>
<comment type="function">
    <text evidence="2 4">Binds together with bS18 to 16S ribosomal RNA.</text>
</comment>
<dbReference type="HAMAP" id="MF_00360">
    <property type="entry name" value="Ribosomal_bS6"/>
    <property type="match status" value="1"/>
</dbReference>
<protein>
    <recommendedName>
        <fullName evidence="3 4">Small ribosomal subunit protein bS6</fullName>
    </recommendedName>
</protein>
<dbReference type="EMBL" id="CP025543">
    <property type="protein sequence ID" value="AUM62274.1"/>
    <property type="molecule type" value="Genomic_DNA"/>
</dbReference>
<dbReference type="GO" id="GO:0070181">
    <property type="term" value="F:small ribosomal subunit rRNA binding"/>
    <property type="evidence" value="ECO:0007669"/>
    <property type="project" value="TreeGrafter"/>
</dbReference>
<dbReference type="KEGG" id="smoo:SMONO_v1c00210"/>